<name>A0A921IRI6_9ACTN</name>
<sequence length="333" mass="36365">MDEMKTARVLGNSGIEVSALGMGCMGLTHASGDPLPREQAARVVREAHEMGYTFFDTAECCVGVNPDGSTAYNEEAVGDALRPVRDEVVIATKFGVQRNPDLTLSVDSRPETIRASVDGSLKRLGVDCIDLYYQHRIDSKVEPEEVAGVMAELIEAGKIRAWGISETSEDYLRRAHAVCPVAAVQMRYSMLARWNESLLPVLDELDVAFVAFSPMANGFLTGAYSPATSFEGSQDYRAGMPQYTEEGYEKDRAVLGLLGDIAREHGATMAQVSLAWMLCRNPRIVPIPGSRKPERLRENLASCDVVFSPEEVARIDTALDGMDLAVFGGHRVE</sequence>
<dbReference type="InterPro" id="IPR036812">
    <property type="entry name" value="NAD(P)_OxRdtase_dom_sf"/>
</dbReference>
<evidence type="ECO:0000259" key="2">
    <source>
        <dbReference type="Pfam" id="PF00248"/>
    </source>
</evidence>
<proteinExistence type="predicted"/>
<keyword evidence="1" id="KW-0560">Oxidoreductase</keyword>
<evidence type="ECO:0000313" key="4">
    <source>
        <dbReference type="Proteomes" id="UP000746751"/>
    </source>
</evidence>
<gene>
    <name evidence="3" type="ORF">K8U80_04140</name>
</gene>
<accession>A0A921IRI6</accession>
<feature type="domain" description="NADP-dependent oxidoreductase" evidence="2">
    <location>
        <begin position="20"/>
        <end position="318"/>
    </location>
</feature>
<evidence type="ECO:0000313" key="3">
    <source>
        <dbReference type="EMBL" id="HJG30570.1"/>
    </source>
</evidence>
<dbReference type="PANTHER" id="PTHR43625">
    <property type="entry name" value="AFLATOXIN B1 ALDEHYDE REDUCTASE"/>
    <property type="match status" value="1"/>
</dbReference>
<dbReference type="SUPFAM" id="SSF51430">
    <property type="entry name" value="NAD(P)-linked oxidoreductase"/>
    <property type="match status" value="1"/>
</dbReference>
<reference evidence="3" key="1">
    <citation type="journal article" date="2021" name="PeerJ">
        <title>Extensive microbial diversity within the chicken gut microbiome revealed by metagenomics and culture.</title>
        <authorList>
            <person name="Gilroy R."/>
            <person name="Ravi A."/>
            <person name="Getino M."/>
            <person name="Pursley I."/>
            <person name="Horton D.L."/>
            <person name="Alikhan N.F."/>
            <person name="Baker D."/>
            <person name="Gharbi K."/>
            <person name="Hall N."/>
            <person name="Watson M."/>
            <person name="Adriaenssens E.M."/>
            <person name="Foster-Nyarko E."/>
            <person name="Jarju S."/>
            <person name="Secka A."/>
            <person name="Antonio M."/>
            <person name="Oren A."/>
            <person name="Chaudhuri R.R."/>
            <person name="La Ragione R."/>
            <person name="Hildebrand F."/>
            <person name="Pallen M.J."/>
        </authorList>
    </citation>
    <scope>NUCLEOTIDE SEQUENCE</scope>
    <source>
        <strain evidence="3">ChiGjej2B2-7701</strain>
    </source>
</reference>
<reference evidence="3" key="2">
    <citation type="submission" date="2021-09" db="EMBL/GenBank/DDBJ databases">
        <authorList>
            <person name="Gilroy R."/>
        </authorList>
    </citation>
    <scope>NUCLEOTIDE SEQUENCE</scope>
    <source>
        <strain evidence="3">ChiGjej2B2-7701</strain>
    </source>
</reference>
<dbReference type="Pfam" id="PF00248">
    <property type="entry name" value="Aldo_ket_red"/>
    <property type="match status" value="1"/>
</dbReference>
<dbReference type="InterPro" id="IPR023210">
    <property type="entry name" value="NADP_OxRdtase_dom"/>
</dbReference>
<dbReference type="Proteomes" id="UP000746751">
    <property type="component" value="Unassembled WGS sequence"/>
</dbReference>
<dbReference type="Gene3D" id="3.20.20.100">
    <property type="entry name" value="NADP-dependent oxidoreductase domain"/>
    <property type="match status" value="1"/>
</dbReference>
<comment type="caution">
    <text evidence="3">The sequence shown here is derived from an EMBL/GenBank/DDBJ whole genome shotgun (WGS) entry which is preliminary data.</text>
</comment>
<evidence type="ECO:0000256" key="1">
    <source>
        <dbReference type="ARBA" id="ARBA00023002"/>
    </source>
</evidence>
<dbReference type="InterPro" id="IPR050791">
    <property type="entry name" value="Aldo-Keto_reductase"/>
</dbReference>
<dbReference type="PANTHER" id="PTHR43625:SF77">
    <property type="entry name" value="ALDO-KETO REDUCTASE"/>
    <property type="match status" value="1"/>
</dbReference>
<dbReference type="GO" id="GO:0005737">
    <property type="term" value="C:cytoplasm"/>
    <property type="evidence" value="ECO:0007669"/>
    <property type="project" value="TreeGrafter"/>
</dbReference>
<dbReference type="GO" id="GO:0016491">
    <property type="term" value="F:oxidoreductase activity"/>
    <property type="evidence" value="ECO:0007669"/>
    <property type="project" value="UniProtKB-KW"/>
</dbReference>
<protein>
    <submittedName>
        <fullName evidence="3">Aldo/keto reductase</fullName>
    </submittedName>
</protein>
<dbReference type="AlphaFoldDB" id="A0A921IRI6"/>
<organism evidence="3 4">
    <name type="scientific">Collinsella ihumii</name>
    <dbReference type="NCBI Taxonomy" id="1720204"/>
    <lineage>
        <taxon>Bacteria</taxon>
        <taxon>Bacillati</taxon>
        <taxon>Actinomycetota</taxon>
        <taxon>Coriobacteriia</taxon>
        <taxon>Coriobacteriales</taxon>
        <taxon>Coriobacteriaceae</taxon>
        <taxon>Collinsella</taxon>
    </lineage>
</organism>
<dbReference type="EMBL" id="DYVF01000029">
    <property type="protein sequence ID" value="HJG30570.1"/>
    <property type="molecule type" value="Genomic_DNA"/>
</dbReference>